<dbReference type="Gene3D" id="3.10.20.30">
    <property type="match status" value="1"/>
</dbReference>
<dbReference type="Proteomes" id="UP000266506">
    <property type="component" value="Unassembled WGS sequence"/>
</dbReference>
<proteinExistence type="predicted"/>
<dbReference type="InterPro" id="IPR001041">
    <property type="entry name" value="2Fe-2S_ferredoxin-type"/>
</dbReference>
<protein>
    <submittedName>
        <fullName evidence="3">Ferredoxin-NADP reductase</fullName>
    </submittedName>
</protein>
<dbReference type="Pfam" id="PF00111">
    <property type="entry name" value="Fer2"/>
    <property type="match status" value="1"/>
</dbReference>
<dbReference type="Gene3D" id="2.40.30.10">
    <property type="entry name" value="Translation factors"/>
    <property type="match status" value="1"/>
</dbReference>
<dbReference type="GO" id="GO:0051537">
    <property type="term" value="F:2 iron, 2 sulfur cluster binding"/>
    <property type="evidence" value="ECO:0007669"/>
    <property type="project" value="InterPro"/>
</dbReference>
<feature type="domain" description="2Fe-2S ferredoxin-type" evidence="1">
    <location>
        <begin position="313"/>
        <end position="402"/>
    </location>
</feature>
<dbReference type="InterPro" id="IPR017938">
    <property type="entry name" value="Riboflavin_synthase-like_b-brl"/>
</dbReference>
<dbReference type="InterPro" id="IPR039261">
    <property type="entry name" value="FNR_nucleotide-bd"/>
</dbReference>
<name>A0A397RYJ5_9MOLU</name>
<keyword evidence="4" id="KW-1185">Reference proteome</keyword>
<feature type="domain" description="FAD-binding FR-type" evidence="2">
    <location>
        <begin position="47"/>
        <end position="154"/>
    </location>
</feature>
<dbReference type="SUPFAM" id="SSF54292">
    <property type="entry name" value="2Fe-2S ferredoxin-like"/>
    <property type="match status" value="1"/>
</dbReference>
<dbReference type="SUPFAM" id="SSF52343">
    <property type="entry name" value="Ferredoxin reductase-like, C-terminal NADP-linked domain"/>
    <property type="match status" value="1"/>
</dbReference>
<comment type="caution">
    <text evidence="3">The sequence shown here is derived from an EMBL/GenBank/DDBJ whole genome shotgun (WGS) entry which is preliminary data.</text>
</comment>
<dbReference type="PANTHER" id="PTHR47354:SF5">
    <property type="entry name" value="PROTEIN RFBI"/>
    <property type="match status" value="1"/>
</dbReference>
<organism evidence="3 4">
    <name type="scientific">Anaeroplasma bactoclasticum</name>
    <dbReference type="NCBI Taxonomy" id="2088"/>
    <lineage>
        <taxon>Bacteria</taxon>
        <taxon>Bacillati</taxon>
        <taxon>Mycoplasmatota</taxon>
        <taxon>Mollicutes</taxon>
        <taxon>Anaeroplasmatales</taxon>
        <taxon>Anaeroplasmataceae</taxon>
        <taxon>Anaeroplasma</taxon>
    </lineage>
</organism>
<dbReference type="PANTHER" id="PTHR47354">
    <property type="entry name" value="NADH OXIDOREDUCTASE HCR"/>
    <property type="match status" value="1"/>
</dbReference>
<dbReference type="SUPFAM" id="SSF63380">
    <property type="entry name" value="Riboflavin synthase domain-like"/>
    <property type="match status" value="1"/>
</dbReference>
<dbReference type="InterPro" id="IPR006058">
    <property type="entry name" value="2Fe2S_fd_BS"/>
</dbReference>
<dbReference type="CDD" id="cd00207">
    <property type="entry name" value="fer2"/>
    <property type="match status" value="1"/>
</dbReference>
<sequence length="402" mass="45215">MTKINCFLKDVSGASRVTKKREEAFKNASGDNNYKDPINMVSRMLHPAPFLVTVSKIKDVSKTAKKYTLVPIDGFLPVFQAGNYVSIKYQIGNTITTRPYSICSAPYQAKLDNPYFEITVRNTLDGFISNYMYSSVKEGDTLTVEMPFGHFYYEPLRDSNNIVGIAGGSGITPFYSMAQEILNGTLDINLTILYGSISHKDIILYDELNEITKKTNKVKVIHVISGIDEELYDNDEKGYISKDIIKKYSIDNAPKNGKTTYFICGPGSMYSYIKGELEALNVPLRRIRMEALGNPKDISKEEGYPIEKASNIYKLTVVRGIKEDIIDARADEAIAVALEREGILIKTCCRSGECGACRCKVIDGEYFILKGDSRRATDKRFNYIYTCHTYPLSDMKIKITII</sequence>
<evidence type="ECO:0000259" key="1">
    <source>
        <dbReference type="PROSITE" id="PS51085"/>
    </source>
</evidence>
<evidence type="ECO:0000259" key="2">
    <source>
        <dbReference type="PROSITE" id="PS51384"/>
    </source>
</evidence>
<dbReference type="InterPro" id="IPR008333">
    <property type="entry name" value="Cbr1-like_FAD-bd_dom"/>
</dbReference>
<dbReference type="PROSITE" id="PS51085">
    <property type="entry name" value="2FE2S_FER_2"/>
    <property type="match status" value="1"/>
</dbReference>
<accession>A0A397RYJ5</accession>
<dbReference type="Pfam" id="PF00970">
    <property type="entry name" value="FAD_binding_6"/>
    <property type="match status" value="1"/>
</dbReference>
<dbReference type="InParanoid" id="A0A397RYJ5"/>
<gene>
    <name evidence="3" type="ORF">EI71_00304</name>
</gene>
<dbReference type="EMBL" id="QXEV01000002">
    <property type="protein sequence ID" value="RIA78352.1"/>
    <property type="molecule type" value="Genomic_DNA"/>
</dbReference>
<dbReference type="RefSeq" id="WP_162849662.1">
    <property type="nucleotide sequence ID" value="NZ_QXEV01000002.1"/>
</dbReference>
<dbReference type="InterPro" id="IPR017927">
    <property type="entry name" value="FAD-bd_FR_type"/>
</dbReference>
<dbReference type="PRINTS" id="PR00371">
    <property type="entry name" value="FPNCR"/>
</dbReference>
<reference evidence="3 4" key="1">
    <citation type="submission" date="2018-08" db="EMBL/GenBank/DDBJ databases">
        <title>Genomic Encyclopedia of Archaeal and Bacterial Type Strains, Phase II (KMG-II): from individual species to whole genera.</title>
        <authorList>
            <person name="Goeker M."/>
        </authorList>
    </citation>
    <scope>NUCLEOTIDE SEQUENCE [LARGE SCALE GENOMIC DNA]</scope>
    <source>
        <strain evidence="3 4">ATCC 27112</strain>
    </source>
</reference>
<dbReference type="InterPro" id="IPR012675">
    <property type="entry name" value="Beta-grasp_dom_sf"/>
</dbReference>
<dbReference type="PRINTS" id="PR00406">
    <property type="entry name" value="CYTB5RDTASE"/>
</dbReference>
<dbReference type="InterPro" id="IPR001433">
    <property type="entry name" value="OxRdtase_FAD/NAD-bd"/>
</dbReference>
<dbReference type="GO" id="GO:0016491">
    <property type="term" value="F:oxidoreductase activity"/>
    <property type="evidence" value="ECO:0007669"/>
    <property type="project" value="InterPro"/>
</dbReference>
<evidence type="ECO:0000313" key="4">
    <source>
        <dbReference type="Proteomes" id="UP000266506"/>
    </source>
</evidence>
<dbReference type="PROSITE" id="PS51384">
    <property type="entry name" value="FAD_FR"/>
    <property type="match status" value="1"/>
</dbReference>
<dbReference type="AlphaFoldDB" id="A0A397RYJ5"/>
<dbReference type="InterPro" id="IPR001709">
    <property type="entry name" value="Flavoprot_Pyr_Nucl_cyt_Rdtase"/>
</dbReference>
<dbReference type="Gene3D" id="3.40.50.80">
    <property type="entry name" value="Nucleotide-binding domain of ferredoxin-NADP reductase (FNR) module"/>
    <property type="match status" value="1"/>
</dbReference>
<dbReference type="InterPro" id="IPR036010">
    <property type="entry name" value="2Fe-2S_ferredoxin-like_sf"/>
</dbReference>
<dbReference type="FunCoup" id="A0A397RYJ5">
    <property type="interactions" value="123"/>
</dbReference>
<dbReference type="Pfam" id="PF00175">
    <property type="entry name" value="NAD_binding_1"/>
    <property type="match status" value="1"/>
</dbReference>
<dbReference type="InterPro" id="IPR050415">
    <property type="entry name" value="MRET"/>
</dbReference>
<dbReference type="PROSITE" id="PS00197">
    <property type="entry name" value="2FE2S_FER_1"/>
    <property type="match status" value="1"/>
</dbReference>
<evidence type="ECO:0000313" key="3">
    <source>
        <dbReference type="EMBL" id="RIA78352.1"/>
    </source>
</evidence>